<reference evidence="2 3" key="1">
    <citation type="journal article" date="2014" name="Proc. Natl. Acad. Sci. U.S.A.">
        <title>Functional type 2 photosynthetic reaction centers found in the rare bacterial phylum Gemmatimonadetes.</title>
        <authorList>
            <person name="Zeng Y."/>
            <person name="Feng F."/>
            <person name="Medova H."/>
            <person name="Dean J."/>
            <person name="Koblizek M."/>
        </authorList>
    </citation>
    <scope>NUCLEOTIDE SEQUENCE [LARGE SCALE GENOMIC DNA]</scope>
    <source>
        <strain evidence="2 3">AP64</strain>
    </source>
</reference>
<dbReference type="AlphaFoldDB" id="A0A143BJ52"/>
<evidence type="ECO:0000313" key="2">
    <source>
        <dbReference type="EMBL" id="AMW04582.1"/>
    </source>
</evidence>
<organism evidence="2 3">
    <name type="scientific">Gemmatimonas phototrophica</name>
    <dbReference type="NCBI Taxonomy" id="1379270"/>
    <lineage>
        <taxon>Bacteria</taxon>
        <taxon>Pseudomonadati</taxon>
        <taxon>Gemmatimonadota</taxon>
        <taxon>Gemmatimonadia</taxon>
        <taxon>Gemmatimonadales</taxon>
        <taxon>Gemmatimonadaceae</taxon>
        <taxon>Gemmatimonas</taxon>
    </lineage>
</organism>
<proteinExistence type="predicted"/>
<sequence>MSAPLDPRVRMRDALRELVSESPTRFDKPSLFVLRNRLLDRTGSDARPLAEFLIEAHRRGWRDRLPARAMATPGFDAVVAPFVLHWSTERFVQPEMARWAVESWAYALRVIDESQLRVAPPPKRESVAALASRLNASAAAAGAQAAQQARAVAAAMSGGSASGSKTRMAGVPAPAAKAATAAQRLAGGRGRLQPPASPPRYATAYTGRSRAGGGAVPQWIPKALFGTLCAMLLLVVGRVALASLSGASGVDAVEGAVPQGAPATTIGAPASDAPERVPADRAQPLVSTSNVPGAAVTSQPVMERPLPSNTPPALSGTVSAQTVSPSLTGGVAIMAPERPGVPSITRGLLSTGADSSRMVFVQPARRAAGEGRRMQSPSSATPITFDEIHFVDGREMQGRVDVVRAGSVIFRDMRTGLRHEYRKDDIAEIITEFGTVVRFRSEAAAVPNTTAPRGKTDTRAAVAKAAAAKAAAGVRSKGVAGSYRIRYAAASAVGSPECTQVWRRAPNAEDIAVVTHIPGADTLAVAFQGGDVFPSTVDPDGYFASTFRIVPDQARTMTALTTRLTGRFAPDGLLQVTVNIVFYRRLRVGELTCNVTVKAEGRRG</sequence>
<dbReference type="EMBL" id="CP011454">
    <property type="protein sequence ID" value="AMW04582.1"/>
    <property type="molecule type" value="Genomic_DNA"/>
</dbReference>
<reference evidence="2 3" key="2">
    <citation type="journal article" date="2016" name="Environ. Microbiol. Rep.">
        <title>Metagenomic evidence for the presence of phototrophic Gemmatimonadetes bacteria in diverse environments.</title>
        <authorList>
            <person name="Zeng Y."/>
            <person name="Baumbach J."/>
            <person name="Barbosa E.G."/>
            <person name="Azevedo V."/>
            <person name="Zhang C."/>
            <person name="Koblizek M."/>
        </authorList>
    </citation>
    <scope>NUCLEOTIDE SEQUENCE [LARGE SCALE GENOMIC DNA]</scope>
    <source>
        <strain evidence="2 3">AP64</strain>
    </source>
</reference>
<evidence type="ECO:0000313" key="3">
    <source>
        <dbReference type="Proteomes" id="UP000076404"/>
    </source>
</evidence>
<keyword evidence="3" id="KW-1185">Reference proteome</keyword>
<evidence type="ECO:0000256" key="1">
    <source>
        <dbReference type="SAM" id="MobiDB-lite"/>
    </source>
</evidence>
<gene>
    <name evidence="2" type="ORF">GEMMAAP_06455</name>
</gene>
<dbReference type="Proteomes" id="UP000076404">
    <property type="component" value="Chromosome"/>
</dbReference>
<dbReference type="KEGG" id="gph:GEMMAAP_06455"/>
<name>A0A143BJ52_9BACT</name>
<accession>A0A143BJ52</accession>
<protein>
    <submittedName>
        <fullName evidence="2">Uncharacterized protein</fullName>
    </submittedName>
</protein>
<dbReference type="RefSeq" id="WP_026850323.1">
    <property type="nucleotide sequence ID" value="NZ_CP011454.1"/>
</dbReference>
<feature type="region of interest" description="Disordered" evidence="1">
    <location>
        <begin position="301"/>
        <end position="321"/>
    </location>
</feature>
<dbReference type="OrthoDB" id="4412570at2"/>
<dbReference type="STRING" id="1379270.GEMMAAP_06455"/>